<keyword evidence="2 6" id="KW-0031">Aminopeptidase</keyword>
<dbReference type="GO" id="GO:0004239">
    <property type="term" value="F:initiator methionyl aminopeptidase activity"/>
    <property type="evidence" value="ECO:0007669"/>
    <property type="project" value="UniProtKB-UniRule"/>
</dbReference>
<feature type="binding site" evidence="6">
    <location>
        <position position="104"/>
    </location>
    <ligand>
        <name>a divalent metal cation</name>
        <dbReference type="ChEBI" id="CHEBI:60240"/>
        <label>1</label>
    </ligand>
</feature>
<dbReference type="NCBIfam" id="TIGR00500">
    <property type="entry name" value="met_pdase_I"/>
    <property type="match status" value="1"/>
</dbReference>
<dbReference type="InterPro" id="IPR000994">
    <property type="entry name" value="Pept_M24"/>
</dbReference>
<evidence type="ECO:0000256" key="6">
    <source>
        <dbReference type="HAMAP-Rule" id="MF_01974"/>
    </source>
</evidence>
<protein>
    <recommendedName>
        <fullName evidence="6 7">Methionine aminopeptidase</fullName>
        <shortName evidence="6">MAP</shortName>
        <shortName evidence="6">MetAP</shortName>
        <ecNumber evidence="6 7">3.4.11.18</ecNumber>
    </recommendedName>
    <alternativeName>
        <fullName evidence="6">Peptidase M</fullName>
    </alternativeName>
</protein>
<organism evidence="9 10">
    <name type="scientific">Fluviispira sanaruensis</name>
    <dbReference type="NCBI Taxonomy" id="2493639"/>
    <lineage>
        <taxon>Bacteria</taxon>
        <taxon>Pseudomonadati</taxon>
        <taxon>Bdellovibrionota</taxon>
        <taxon>Oligoflexia</taxon>
        <taxon>Silvanigrellales</taxon>
        <taxon>Silvanigrellaceae</taxon>
        <taxon>Fluviispira</taxon>
    </lineage>
</organism>
<dbReference type="Pfam" id="PF00557">
    <property type="entry name" value="Peptidase_M24"/>
    <property type="match status" value="1"/>
</dbReference>
<dbReference type="EC" id="3.4.11.18" evidence="6 7"/>
<comment type="function">
    <text evidence="1 6">Removes the N-terminal methionine from nascent proteins. The N-terminal methionine is often cleaved when the second residue in the primary sequence is small and uncharged (Met-Ala-, Cys, Gly, Pro, Ser, Thr, or Val). Requires deformylation of the N(alpha)-formylated initiator methionine before it can be hydrolyzed.</text>
</comment>
<evidence type="ECO:0000256" key="2">
    <source>
        <dbReference type="ARBA" id="ARBA00022438"/>
    </source>
</evidence>
<evidence type="ECO:0000259" key="8">
    <source>
        <dbReference type="Pfam" id="PF00557"/>
    </source>
</evidence>
<evidence type="ECO:0000256" key="7">
    <source>
        <dbReference type="RuleBase" id="RU003653"/>
    </source>
</evidence>
<dbReference type="AlphaFoldDB" id="A0A4P2VT20"/>
<gene>
    <name evidence="6 9" type="primary">map</name>
    <name evidence="9" type="ORF">JCM31447_04390</name>
</gene>
<comment type="catalytic activity">
    <reaction evidence="6 7">
        <text>Release of N-terminal amino acids, preferentially methionine, from peptides and arylamides.</text>
        <dbReference type="EC" id="3.4.11.18"/>
    </reaction>
</comment>
<feature type="binding site" evidence="6">
    <location>
        <position position="232"/>
    </location>
    <ligand>
        <name>a divalent metal cation</name>
        <dbReference type="ChEBI" id="CHEBI:60240"/>
        <label>2</label>
        <note>catalytic</note>
    </ligand>
</feature>
<accession>A0A4P2VT20</accession>
<evidence type="ECO:0000256" key="1">
    <source>
        <dbReference type="ARBA" id="ARBA00002521"/>
    </source>
</evidence>
<dbReference type="EMBL" id="AP019368">
    <property type="protein sequence ID" value="BBH52002.1"/>
    <property type="molecule type" value="Genomic_DNA"/>
</dbReference>
<keyword evidence="4 6" id="KW-0479">Metal-binding</keyword>
<feature type="domain" description="Peptidase M24" evidence="8">
    <location>
        <begin position="11"/>
        <end position="239"/>
    </location>
</feature>
<sequence length="254" mass="27848">MILQNDDELKKLQKIGTIVADTLVFMMKSVEVGMTTQELDEMGGTFLKKFGAVSAPKLTYNFPGYTCISLNHEIAHGIPSQKKIMAGDLINIDVSAELNGFFADTGGSFSVGIKTPQNERLCSATVEAMYAGINATKSGEKLSAIGKSVEKIARKYKYSIIENLGSHGVGKALHEEPKYISSTFDPKEKRILKKGMVITVEPFLSTGEIYAEESKDGWTLFIKKQHKAAQFEHTIVVTDGEPIILTRPSADAFF</sequence>
<name>A0A4P2VT20_FLUSA</name>
<dbReference type="KEGG" id="sbf:JCM31447_04390"/>
<dbReference type="SUPFAM" id="SSF55920">
    <property type="entry name" value="Creatinase/aminopeptidase"/>
    <property type="match status" value="1"/>
</dbReference>
<keyword evidence="3 6" id="KW-0645">Protease</keyword>
<comment type="subunit">
    <text evidence="6">Monomer.</text>
</comment>
<feature type="binding site" evidence="6">
    <location>
        <position position="201"/>
    </location>
    <ligand>
        <name>a divalent metal cation</name>
        <dbReference type="ChEBI" id="CHEBI:60240"/>
        <label>2</label>
        <note>catalytic</note>
    </ligand>
</feature>
<feature type="binding site" evidence="6">
    <location>
        <position position="174"/>
    </location>
    <ligand>
        <name>substrate</name>
    </ligand>
</feature>
<feature type="binding site" evidence="6">
    <location>
        <position position="167"/>
    </location>
    <ligand>
        <name>a divalent metal cation</name>
        <dbReference type="ChEBI" id="CHEBI:60240"/>
        <label>2</label>
        <note>catalytic</note>
    </ligand>
</feature>
<dbReference type="GO" id="GO:0006508">
    <property type="term" value="P:proteolysis"/>
    <property type="evidence" value="ECO:0007669"/>
    <property type="project" value="UniProtKB-KW"/>
</dbReference>
<evidence type="ECO:0000256" key="3">
    <source>
        <dbReference type="ARBA" id="ARBA00022670"/>
    </source>
</evidence>
<feature type="binding site" evidence="6">
    <location>
        <position position="232"/>
    </location>
    <ligand>
        <name>a divalent metal cation</name>
        <dbReference type="ChEBI" id="CHEBI:60240"/>
        <label>1</label>
    </ligand>
</feature>
<evidence type="ECO:0000313" key="10">
    <source>
        <dbReference type="Proteomes" id="UP000291236"/>
    </source>
</evidence>
<dbReference type="OrthoDB" id="5290075at2"/>
<keyword evidence="10" id="KW-1185">Reference proteome</keyword>
<feature type="binding site" evidence="6">
    <location>
        <position position="76"/>
    </location>
    <ligand>
        <name>substrate</name>
    </ligand>
</feature>
<dbReference type="InterPro" id="IPR002467">
    <property type="entry name" value="Pept_M24A_MAP1"/>
</dbReference>
<evidence type="ECO:0000256" key="5">
    <source>
        <dbReference type="ARBA" id="ARBA00022801"/>
    </source>
</evidence>
<reference evidence="9 10" key="1">
    <citation type="submission" date="2018-12" db="EMBL/GenBank/DDBJ databases">
        <title>Rubrispira sanarue gen. nov., sp., nov., a member of the order Silvanigrellales, isolated from a brackish lake in Hamamatsu Japan.</title>
        <authorList>
            <person name="Maejima Y."/>
            <person name="Iino T."/>
            <person name="Muraguchi Y."/>
            <person name="Fukuda K."/>
            <person name="Nojiri H."/>
            <person name="Ohkuma M."/>
            <person name="Moriuchi R."/>
            <person name="Dohra H."/>
            <person name="Kimbara K."/>
            <person name="Shintani M."/>
        </authorList>
    </citation>
    <scope>NUCLEOTIDE SEQUENCE [LARGE SCALE GENOMIC DNA]</scope>
    <source>
        <strain evidence="9 10">RF1110005</strain>
    </source>
</reference>
<keyword evidence="5 6" id="KW-0378">Hydrolase</keyword>
<feature type="binding site" evidence="6">
    <location>
        <position position="93"/>
    </location>
    <ligand>
        <name>a divalent metal cation</name>
        <dbReference type="ChEBI" id="CHEBI:60240"/>
        <label>1</label>
    </ligand>
</feature>
<dbReference type="InterPro" id="IPR036005">
    <property type="entry name" value="Creatinase/aminopeptidase-like"/>
</dbReference>
<dbReference type="HAMAP" id="MF_01974">
    <property type="entry name" value="MetAP_1"/>
    <property type="match status" value="1"/>
</dbReference>
<proteinExistence type="inferred from homology"/>
<comment type="cofactor">
    <cofactor evidence="6">
        <name>Co(2+)</name>
        <dbReference type="ChEBI" id="CHEBI:48828"/>
    </cofactor>
    <cofactor evidence="6">
        <name>Zn(2+)</name>
        <dbReference type="ChEBI" id="CHEBI:29105"/>
    </cofactor>
    <cofactor evidence="6">
        <name>Mn(2+)</name>
        <dbReference type="ChEBI" id="CHEBI:29035"/>
    </cofactor>
    <cofactor evidence="6">
        <name>Fe(2+)</name>
        <dbReference type="ChEBI" id="CHEBI:29033"/>
    </cofactor>
    <text evidence="6">Binds 2 divalent metal cations per subunit. Has a high-affinity and a low affinity metal-binding site. The true nature of the physiological cofactor is under debate. The enzyme is active with cobalt, zinc, manganese or divalent iron ions. Most likely, methionine aminopeptidases function as mononuclear Fe(2+)-metalloproteases under physiological conditions, and the catalytically relevant metal-binding site has been assigned to the histidine-containing high-affinity site.</text>
</comment>
<evidence type="ECO:0000256" key="4">
    <source>
        <dbReference type="ARBA" id="ARBA00022723"/>
    </source>
</evidence>
<dbReference type="InterPro" id="IPR001714">
    <property type="entry name" value="Pept_M24_MAP"/>
</dbReference>
<dbReference type="CDD" id="cd01086">
    <property type="entry name" value="MetAP1"/>
    <property type="match status" value="1"/>
</dbReference>
<dbReference type="Gene3D" id="3.90.230.10">
    <property type="entry name" value="Creatinase/methionine aminopeptidase superfamily"/>
    <property type="match status" value="1"/>
</dbReference>
<comment type="similarity">
    <text evidence="6">Belongs to the peptidase M24A family. Methionine aminopeptidase type 1 subfamily.</text>
</comment>
<dbReference type="PANTHER" id="PTHR43330">
    <property type="entry name" value="METHIONINE AMINOPEPTIDASE"/>
    <property type="match status" value="1"/>
</dbReference>
<dbReference type="GO" id="GO:0046872">
    <property type="term" value="F:metal ion binding"/>
    <property type="evidence" value="ECO:0007669"/>
    <property type="project" value="UniProtKB-UniRule"/>
</dbReference>
<dbReference type="GO" id="GO:0070006">
    <property type="term" value="F:metalloaminopeptidase activity"/>
    <property type="evidence" value="ECO:0007669"/>
    <property type="project" value="UniProtKB-UniRule"/>
</dbReference>
<dbReference type="PANTHER" id="PTHR43330:SF13">
    <property type="entry name" value="METHIONINE AMINOPEPTIDASE 2"/>
    <property type="match status" value="1"/>
</dbReference>
<feature type="binding site" evidence="6">
    <location>
        <position position="104"/>
    </location>
    <ligand>
        <name>a divalent metal cation</name>
        <dbReference type="ChEBI" id="CHEBI:60240"/>
        <label>2</label>
        <note>catalytic</note>
    </ligand>
</feature>
<dbReference type="Proteomes" id="UP000291236">
    <property type="component" value="Chromosome"/>
</dbReference>
<evidence type="ECO:0000313" key="9">
    <source>
        <dbReference type="EMBL" id="BBH52002.1"/>
    </source>
</evidence>
<dbReference type="PRINTS" id="PR00599">
    <property type="entry name" value="MAPEPTIDASE"/>
</dbReference>
<dbReference type="RefSeq" id="WP_130606065.1">
    <property type="nucleotide sequence ID" value="NZ_AP019368.1"/>
</dbReference>